<name>A0A453PC73_AEGTS</name>
<dbReference type="Proteomes" id="UP000015105">
    <property type="component" value="Chromosome 6D"/>
</dbReference>
<keyword evidence="3" id="KW-1185">Reference proteome</keyword>
<reference evidence="2" key="5">
    <citation type="journal article" date="2021" name="G3 (Bethesda)">
        <title>Aegilops tauschii genome assembly Aet v5.0 features greater sequence contiguity and improved annotation.</title>
        <authorList>
            <person name="Wang L."/>
            <person name="Zhu T."/>
            <person name="Rodriguez J.C."/>
            <person name="Deal K.R."/>
            <person name="Dubcovsky J."/>
            <person name="McGuire P.E."/>
            <person name="Lux T."/>
            <person name="Spannagl M."/>
            <person name="Mayer K.F.X."/>
            <person name="Baldrich P."/>
            <person name="Meyers B.C."/>
            <person name="Huo N."/>
            <person name="Gu Y.Q."/>
            <person name="Zhou H."/>
            <person name="Devos K.M."/>
            <person name="Bennetzen J.L."/>
            <person name="Unver T."/>
            <person name="Budak H."/>
            <person name="Gulick P.J."/>
            <person name="Galiba G."/>
            <person name="Kalapos B."/>
            <person name="Nelson D.R."/>
            <person name="Li P."/>
            <person name="You F.M."/>
            <person name="Luo M.C."/>
            <person name="Dvorak J."/>
        </authorList>
    </citation>
    <scope>NUCLEOTIDE SEQUENCE [LARGE SCALE GENOMIC DNA]</scope>
    <source>
        <strain evidence="2">cv. AL8/78</strain>
    </source>
</reference>
<dbReference type="EnsemblPlants" id="AET6Gv20685500.4">
    <property type="protein sequence ID" value="AET6Gv20685500.4"/>
    <property type="gene ID" value="AET6Gv20685500"/>
</dbReference>
<reference evidence="3" key="2">
    <citation type="journal article" date="2017" name="Nat. Plants">
        <title>The Aegilops tauschii genome reveals multiple impacts of transposons.</title>
        <authorList>
            <person name="Zhao G."/>
            <person name="Zou C."/>
            <person name="Li K."/>
            <person name="Wang K."/>
            <person name="Li T."/>
            <person name="Gao L."/>
            <person name="Zhang X."/>
            <person name="Wang H."/>
            <person name="Yang Z."/>
            <person name="Liu X."/>
            <person name="Jiang W."/>
            <person name="Mao L."/>
            <person name="Kong X."/>
            <person name="Jiao Y."/>
            <person name="Jia J."/>
        </authorList>
    </citation>
    <scope>NUCLEOTIDE SEQUENCE [LARGE SCALE GENOMIC DNA]</scope>
    <source>
        <strain evidence="3">cv. AL8/78</strain>
    </source>
</reference>
<dbReference type="AlphaFoldDB" id="A0A453PC73"/>
<reference evidence="2" key="3">
    <citation type="journal article" date="2017" name="Nature">
        <title>Genome sequence of the progenitor of the wheat D genome Aegilops tauschii.</title>
        <authorList>
            <person name="Luo M.C."/>
            <person name="Gu Y.Q."/>
            <person name="Puiu D."/>
            <person name="Wang H."/>
            <person name="Twardziok S.O."/>
            <person name="Deal K.R."/>
            <person name="Huo N."/>
            <person name="Zhu T."/>
            <person name="Wang L."/>
            <person name="Wang Y."/>
            <person name="McGuire P.E."/>
            <person name="Liu S."/>
            <person name="Long H."/>
            <person name="Ramasamy R.K."/>
            <person name="Rodriguez J.C."/>
            <person name="Van S.L."/>
            <person name="Yuan L."/>
            <person name="Wang Z."/>
            <person name="Xia Z."/>
            <person name="Xiao L."/>
            <person name="Anderson O.D."/>
            <person name="Ouyang S."/>
            <person name="Liang Y."/>
            <person name="Zimin A.V."/>
            <person name="Pertea G."/>
            <person name="Qi P."/>
            <person name="Bennetzen J.L."/>
            <person name="Dai X."/>
            <person name="Dawson M.W."/>
            <person name="Muller H.G."/>
            <person name="Kugler K."/>
            <person name="Rivarola-Duarte L."/>
            <person name="Spannagl M."/>
            <person name="Mayer K.F.X."/>
            <person name="Lu F.H."/>
            <person name="Bevan M.W."/>
            <person name="Leroy P."/>
            <person name="Li P."/>
            <person name="You F.M."/>
            <person name="Sun Q."/>
            <person name="Liu Z."/>
            <person name="Lyons E."/>
            <person name="Wicker T."/>
            <person name="Salzberg S.L."/>
            <person name="Devos K.M."/>
            <person name="Dvorak J."/>
        </authorList>
    </citation>
    <scope>NUCLEOTIDE SEQUENCE [LARGE SCALE GENOMIC DNA]</scope>
    <source>
        <strain evidence="2">cv. AL8/78</strain>
    </source>
</reference>
<evidence type="ECO:0000313" key="2">
    <source>
        <dbReference type="EnsemblPlants" id="AET6Gv20685500.4"/>
    </source>
</evidence>
<organism evidence="2 3">
    <name type="scientific">Aegilops tauschii subsp. strangulata</name>
    <name type="common">Goatgrass</name>
    <dbReference type="NCBI Taxonomy" id="200361"/>
    <lineage>
        <taxon>Eukaryota</taxon>
        <taxon>Viridiplantae</taxon>
        <taxon>Streptophyta</taxon>
        <taxon>Embryophyta</taxon>
        <taxon>Tracheophyta</taxon>
        <taxon>Spermatophyta</taxon>
        <taxon>Magnoliopsida</taxon>
        <taxon>Liliopsida</taxon>
        <taxon>Poales</taxon>
        <taxon>Poaceae</taxon>
        <taxon>BOP clade</taxon>
        <taxon>Pooideae</taxon>
        <taxon>Triticodae</taxon>
        <taxon>Triticeae</taxon>
        <taxon>Triticinae</taxon>
        <taxon>Aegilops</taxon>
    </lineage>
</organism>
<reference evidence="2" key="4">
    <citation type="submission" date="2019-03" db="UniProtKB">
        <authorList>
            <consortium name="EnsemblPlants"/>
        </authorList>
    </citation>
    <scope>IDENTIFICATION</scope>
</reference>
<protein>
    <submittedName>
        <fullName evidence="2">Uncharacterized protein</fullName>
    </submittedName>
</protein>
<feature type="region of interest" description="Disordered" evidence="1">
    <location>
        <begin position="102"/>
        <end position="162"/>
    </location>
</feature>
<sequence length="301" mass="31724">ASTAAATAEAMQAAKAEAVQAAKEGGKSPASSYWGIVPAKLVNKDGAEWKWSCFRAVGGVHVGHDDRSHQAPQAQGAARQDRLLDRQVAARAHRHLLPEEVRVPGDDAGDGGGGAGDGGRDAAAPAVAAAVRAERRLDPGAAGGGGERADAPDDLHGGGQPQVVRARAGAGGAGRLLQRLLPGLHRVPQVRAPRRRLPGGGGHPLLHRVPPRPGGRQDRERPRPAYRHRLLAPPARRQAQGRRHRRARRRGAPPRRQPLRRGHPFPGAGAQQDACPARISLTDECPDRLALPLSVKNKSCC</sequence>
<evidence type="ECO:0000256" key="1">
    <source>
        <dbReference type="SAM" id="MobiDB-lite"/>
    </source>
</evidence>
<evidence type="ECO:0000313" key="3">
    <source>
        <dbReference type="Proteomes" id="UP000015105"/>
    </source>
</evidence>
<dbReference type="Gramene" id="AET6Gv20685500.4">
    <property type="protein sequence ID" value="AET6Gv20685500.4"/>
    <property type="gene ID" value="AET6Gv20685500"/>
</dbReference>
<feature type="compositionally biased region" description="Low complexity" evidence="1">
    <location>
        <begin position="121"/>
        <end position="131"/>
    </location>
</feature>
<feature type="compositionally biased region" description="Basic and acidic residues" evidence="1">
    <location>
        <begin position="147"/>
        <end position="156"/>
    </location>
</feature>
<feature type="compositionally biased region" description="Basic residues" evidence="1">
    <location>
        <begin position="239"/>
        <end position="263"/>
    </location>
</feature>
<proteinExistence type="predicted"/>
<reference evidence="3" key="1">
    <citation type="journal article" date="2014" name="Science">
        <title>Ancient hybridizations among the ancestral genomes of bread wheat.</title>
        <authorList>
            <consortium name="International Wheat Genome Sequencing Consortium,"/>
            <person name="Marcussen T."/>
            <person name="Sandve S.R."/>
            <person name="Heier L."/>
            <person name="Spannagl M."/>
            <person name="Pfeifer M."/>
            <person name="Jakobsen K.S."/>
            <person name="Wulff B.B."/>
            <person name="Steuernagel B."/>
            <person name="Mayer K.F."/>
            <person name="Olsen O.A."/>
        </authorList>
    </citation>
    <scope>NUCLEOTIDE SEQUENCE [LARGE SCALE GENOMIC DNA]</scope>
    <source>
        <strain evidence="3">cv. AL8/78</strain>
    </source>
</reference>
<feature type="region of interest" description="Disordered" evidence="1">
    <location>
        <begin position="189"/>
        <end position="274"/>
    </location>
</feature>
<accession>A0A453PC73</accession>